<accession>A0A1C3EPV4</accession>
<dbReference type="Proteomes" id="UP000094936">
    <property type="component" value="Unassembled WGS sequence"/>
</dbReference>
<evidence type="ECO:0000313" key="2">
    <source>
        <dbReference type="Proteomes" id="UP000094936"/>
    </source>
</evidence>
<comment type="caution">
    <text evidence="1">The sequence shown here is derived from an EMBL/GenBank/DDBJ whole genome shotgun (WGS) entry which is preliminary data.</text>
</comment>
<sequence length="65" mass="7437">MAQDYQQLVVKSEPSFIALSNQNVNQFTLQQQLATIHIVISIFRVAMMNRIFVIQGMGKYVTFAD</sequence>
<proteinExistence type="predicted"/>
<organism evidence="1 2">
    <name type="scientific">Veronia pacifica</name>
    <dbReference type="NCBI Taxonomy" id="1080227"/>
    <lineage>
        <taxon>Bacteria</taxon>
        <taxon>Pseudomonadati</taxon>
        <taxon>Pseudomonadota</taxon>
        <taxon>Gammaproteobacteria</taxon>
        <taxon>Vibrionales</taxon>
        <taxon>Vibrionaceae</taxon>
        <taxon>Veronia</taxon>
    </lineage>
</organism>
<protein>
    <submittedName>
        <fullName evidence="1">Uncharacterized protein</fullName>
    </submittedName>
</protein>
<keyword evidence="2" id="KW-1185">Reference proteome</keyword>
<dbReference type="STRING" id="1080227.A8L45_04770"/>
<dbReference type="EMBL" id="LYBM01000005">
    <property type="protein sequence ID" value="ODA35229.1"/>
    <property type="molecule type" value="Genomic_DNA"/>
</dbReference>
<dbReference type="RefSeq" id="WP_068899779.1">
    <property type="nucleotide sequence ID" value="NZ_LYBM01000005.1"/>
</dbReference>
<name>A0A1C3EPV4_9GAMM</name>
<dbReference type="AlphaFoldDB" id="A0A1C3EPV4"/>
<reference evidence="1 2" key="1">
    <citation type="submission" date="2016-05" db="EMBL/GenBank/DDBJ databases">
        <title>Genomic Taxonomy of the Vibrionaceae.</title>
        <authorList>
            <person name="Gomez-Gil B."/>
            <person name="Enciso-Ibarra J."/>
        </authorList>
    </citation>
    <scope>NUCLEOTIDE SEQUENCE [LARGE SCALE GENOMIC DNA]</scope>
    <source>
        <strain evidence="1 2">CAIM 1920</strain>
    </source>
</reference>
<evidence type="ECO:0000313" key="1">
    <source>
        <dbReference type="EMBL" id="ODA35229.1"/>
    </source>
</evidence>
<gene>
    <name evidence="1" type="ORF">A8L45_04770</name>
</gene>